<feature type="signal peptide" evidence="1">
    <location>
        <begin position="1"/>
        <end position="25"/>
    </location>
</feature>
<dbReference type="Pfam" id="PF00092">
    <property type="entry name" value="VWA"/>
    <property type="match status" value="1"/>
</dbReference>
<keyword evidence="1" id="KW-0732">Signal</keyword>
<evidence type="ECO:0000313" key="4">
    <source>
        <dbReference type="Proteomes" id="UP000502259"/>
    </source>
</evidence>
<dbReference type="PROSITE" id="PS50234">
    <property type="entry name" value="VWFA"/>
    <property type="match status" value="1"/>
</dbReference>
<organism evidence="3 4">
    <name type="scientific">Halomonas hydrothermalis</name>
    <dbReference type="NCBI Taxonomy" id="115561"/>
    <lineage>
        <taxon>Bacteria</taxon>
        <taxon>Pseudomonadati</taxon>
        <taxon>Pseudomonadota</taxon>
        <taxon>Gammaproteobacteria</taxon>
        <taxon>Oceanospirillales</taxon>
        <taxon>Halomonadaceae</taxon>
        <taxon>Halomonas</taxon>
    </lineage>
</organism>
<sequence>MKLGALRLAEMALVSSMICAAAAHAADDVVIVYDASGSMWGQIDGTSKIEIARDVLTGLVNDWDKDTNLGLVAYGHRSEGDCTDIETLIAPGPLHKSDFIETVNVIKPVGKTPISAAVQQAAELMSYRDSSSTVVLISDGVETCNADPCALSAELAKQGTNFTAHVVGFDLKEEENANLSCIAENTGGVFVPASNAAELHGALDQIQSAMDLKSVTPEPELEEPPPPEVTVLGPAQATTGAAFDVSWSKTIDPRDMVAIVPTGSDEGTRATYLRTEGRTEGSLKAPAEPGLYEIRYILDVGSKTLATAPIEVVEAEVTVSGPAQATTGAAFDVSWSKTIDPRDMVAIVPTGSDEGTRATYLRTEGRTEGSLKAPAEPGLYEIRYILDVGSKTLATAPIEVVEAEVTVSGPAQATTGAAFDVSWSKTIDPRDMVAIVPTGSDEGTRATYLRTEGRTEGSLKAPAEPGLYEIRYILDVGSKTLATAPIEVVEAEVTVSGPAQATTGAAFDVSWSKTIDPRDMVAIVPTGSDEGTRATYLRTEGRTEGSLKAPAEPGLYEIRYILDVGSKTLATAPIAVIEPEISISGPAIVRAETKVDITWSSTINSRDMVAIVPAGSDEGTRATYLRTEERTEGSLKAPAEPGLYEIRYILDVGRKTLASIPLEVVGADAPLDDGAGLSVPETAGSGETITVTWTGESDSTDQRIALAHKDQPDFSWITVQSVAEDKVIDLTMADEAGLYEVRFLDVSGREVLGRSVVEVK</sequence>
<reference evidence="3 4" key="1">
    <citation type="submission" date="2020-03" db="EMBL/GenBank/DDBJ databases">
        <title>Complete Genome Sequence of Halomonas hydrothermalis Strain Slthf2, Halophilic Bacterium Isolated from Deep-Sea Hydrothermal-Vent Environments.</title>
        <authorList>
            <person name="Takeyama N."/>
            <person name="Huang M."/>
            <person name="Sato K."/>
            <person name="Galipon J."/>
            <person name="Arakawa K."/>
        </authorList>
    </citation>
    <scope>NUCLEOTIDE SEQUENCE [LARGE SCALE GENOMIC DNA]</scope>
    <source>
        <strain evidence="3 4">Slthf2</strain>
    </source>
</reference>
<keyword evidence="4" id="KW-1185">Reference proteome</keyword>
<evidence type="ECO:0000259" key="2">
    <source>
        <dbReference type="PROSITE" id="PS50234"/>
    </source>
</evidence>
<dbReference type="InterPro" id="IPR002035">
    <property type="entry name" value="VWF_A"/>
</dbReference>
<gene>
    <name evidence="3" type="ORF">HHSLTHF2_02640</name>
</gene>
<feature type="chain" id="PRO_5026032317" description="VWFA domain-containing protein" evidence="1">
    <location>
        <begin position="26"/>
        <end position="760"/>
    </location>
</feature>
<dbReference type="SUPFAM" id="SSF53300">
    <property type="entry name" value="vWA-like"/>
    <property type="match status" value="1"/>
</dbReference>
<feature type="domain" description="VWFA" evidence="2">
    <location>
        <begin position="28"/>
        <end position="206"/>
    </location>
</feature>
<dbReference type="SMART" id="SM00327">
    <property type="entry name" value="VWA"/>
    <property type="match status" value="1"/>
</dbReference>
<dbReference type="Gene3D" id="3.40.50.410">
    <property type="entry name" value="von Willebrand factor, type A domain"/>
    <property type="match status" value="1"/>
</dbReference>
<accession>A0A6F8TZJ3</accession>
<dbReference type="EMBL" id="AP022843">
    <property type="protein sequence ID" value="BCB06374.1"/>
    <property type="molecule type" value="Genomic_DNA"/>
</dbReference>
<proteinExistence type="predicted"/>
<protein>
    <recommendedName>
        <fullName evidence="2">VWFA domain-containing protein</fullName>
    </recommendedName>
</protein>
<name>A0A6F8TZJ3_9GAMM</name>
<dbReference type="InterPro" id="IPR036465">
    <property type="entry name" value="vWFA_dom_sf"/>
</dbReference>
<dbReference type="Proteomes" id="UP000502259">
    <property type="component" value="Chromosome"/>
</dbReference>
<dbReference type="AlphaFoldDB" id="A0A6F8TZJ3"/>
<dbReference type="RefSeq" id="WP_172419639.1">
    <property type="nucleotide sequence ID" value="NZ_AP022843.1"/>
</dbReference>
<evidence type="ECO:0000256" key="1">
    <source>
        <dbReference type="SAM" id="SignalP"/>
    </source>
</evidence>
<evidence type="ECO:0000313" key="3">
    <source>
        <dbReference type="EMBL" id="BCB06374.1"/>
    </source>
</evidence>